<evidence type="ECO:0000313" key="1">
    <source>
        <dbReference type="EMBL" id="SVB13318.1"/>
    </source>
</evidence>
<name>A0A382BHL5_9ZZZZ</name>
<sequence>MPTKNIGPYGSWKSPISTEMIVSEAVGLGDMDIDGTDIYWLETRPAEAGRYVIVRKTSEGLINDVTPVGFSARTSVHEYGGGSYLAYQGTVFFSNYSDQRVYKIKTESGNPIPITPEGLDIRFADGFVDGLRNRIIYVREDHSQEGEAINTLVALDMDDEAEGTILT</sequence>
<dbReference type="AlphaFoldDB" id="A0A382BHL5"/>
<dbReference type="InterPro" id="IPR050585">
    <property type="entry name" value="Xaa-Pro_dipeptidyl-ppase/CocE"/>
</dbReference>
<feature type="non-terminal residue" evidence="1">
    <location>
        <position position="167"/>
    </location>
</feature>
<evidence type="ECO:0008006" key="2">
    <source>
        <dbReference type="Google" id="ProtNLM"/>
    </source>
</evidence>
<reference evidence="1" key="1">
    <citation type="submission" date="2018-05" db="EMBL/GenBank/DDBJ databases">
        <authorList>
            <person name="Lanie J.A."/>
            <person name="Ng W.-L."/>
            <person name="Kazmierczak K.M."/>
            <person name="Andrzejewski T.M."/>
            <person name="Davidsen T.M."/>
            <person name="Wayne K.J."/>
            <person name="Tettelin H."/>
            <person name="Glass J.I."/>
            <person name="Rusch D."/>
            <person name="Podicherti R."/>
            <person name="Tsui H.-C.T."/>
            <person name="Winkler M.E."/>
        </authorList>
    </citation>
    <scope>NUCLEOTIDE SEQUENCE</scope>
</reference>
<gene>
    <name evidence="1" type="ORF">METZ01_LOCUS166172</name>
</gene>
<dbReference type="EMBL" id="UINC01029863">
    <property type="protein sequence ID" value="SVB13318.1"/>
    <property type="molecule type" value="Genomic_DNA"/>
</dbReference>
<dbReference type="SUPFAM" id="SSF63825">
    <property type="entry name" value="YWTD domain"/>
    <property type="match status" value="1"/>
</dbReference>
<proteinExistence type="predicted"/>
<accession>A0A382BHL5</accession>
<dbReference type="PANTHER" id="PTHR43056">
    <property type="entry name" value="PEPTIDASE S9 PROLYL OLIGOPEPTIDASE"/>
    <property type="match status" value="1"/>
</dbReference>
<dbReference type="PANTHER" id="PTHR43056:SF5">
    <property type="entry name" value="PEPTIDASE S9 PROLYL OLIGOPEPTIDASE CATALYTIC DOMAIN-CONTAINING PROTEIN"/>
    <property type="match status" value="1"/>
</dbReference>
<protein>
    <recommendedName>
        <fullName evidence="2">Peptidase S9A N-terminal domain-containing protein</fullName>
    </recommendedName>
</protein>
<organism evidence="1">
    <name type="scientific">marine metagenome</name>
    <dbReference type="NCBI Taxonomy" id="408172"/>
    <lineage>
        <taxon>unclassified sequences</taxon>
        <taxon>metagenomes</taxon>
        <taxon>ecological metagenomes</taxon>
    </lineage>
</organism>